<evidence type="ECO:0000259" key="2">
    <source>
        <dbReference type="Pfam" id="PF18990"/>
    </source>
</evidence>
<comment type="caution">
    <text evidence="3">The sequence shown here is derived from an EMBL/GenBank/DDBJ whole genome shotgun (WGS) entry which is preliminary data.</text>
</comment>
<feature type="domain" description="DUF5723" evidence="2">
    <location>
        <begin position="41"/>
        <end position="464"/>
    </location>
</feature>
<evidence type="ECO:0000256" key="1">
    <source>
        <dbReference type="SAM" id="SignalP"/>
    </source>
</evidence>
<dbReference type="Proteomes" id="UP001304671">
    <property type="component" value="Unassembled WGS sequence"/>
</dbReference>
<accession>A0ABU5QIB3</accession>
<dbReference type="InterPro" id="IPR043781">
    <property type="entry name" value="DUF5723"/>
</dbReference>
<dbReference type="EMBL" id="JAYFUL010000003">
    <property type="protein sequence ID" value="MEA5256782.1"/>
    <property type="molecule type" value="Genomic_DNA"/>
</dbReference>
<feature type="signal peptide" evidence="1">
    <location>
        <begin position="1"/>
        <end position="19"/>
    </location>
</feature>
<dbReference type="Pfam" id="PF18990">
    <property type="entry name" value="DUF5723"/>
    <property type="match status" value="1"/>
</dbReference>
<sequence>MLRLIFYFFICLFFSFGVAAQQWLGISGSNYAGTNSVYTNPANVVDSRYKVYINLASNDFFLTNNFTNWEAPYSVLQLFSNTVPTQYRNPVNNNILFKDEYLAANQSTGLKHLHTIDDFRGPSALINLNNRQSFAVLTRVRTGINFTGMESQFSELIRTNIKNEGIQNQLVNLNGTTFNANSFVEFGLSFGQVLMSEDEDFVKVGLTVKRLVGLYSAHLMIDRANYDIVSDPANRTERLLRINSLVAQYGYTKNEAFENAKFSPGWIFGNQSAGSGWGVDIGIVYEFRPDLRKFSYREKGVLKLDPSKNKYQFRVGVSLLDIGGLKYSNPNYVKNWDINTTNKVFNSKDYKKVQGLNDGLDRINASLNLSEDQAQSLFHTSLPTAFSVNFDYHYKNNIYINSVWTHALRSDNSIGIKSPSLLAITPRWETKWAEVAMPFALLDNYSTFSFGLSARLGPVFLGTDNLGSILNIGTPRGLDLYFGASIPIFRKPPTVPNACFYEKGARKSLIETMMFWKK</sequence>
<dbReference type="RefSeq" id="WP_323246713.1">
    <property type="nucleotide sequence ID" value="NZ_JAYFUL010000003.1"/>
</dbReference>
<keyword evidence="4" id="KW-1185">Reference proteome</keyword>
<gene>
    <name evidence="3" type="ORF">VB264_03230</name>
</gene>
<keyword evidence="1" id="KW-0732">Signal</keyword>
<protein>
    <submittedName>
        <fullName evidence="3">DUF5723 family protein</fullName>
    </submittedName>
</protein>
<proteinExistence type="predicted"/>
<evidence type="ECO:0000313" key="3">
    <source>
        <dbReference type="EMBL" id="MEA5256782.1"/>
    </source>
</evidence>
<name>A0ABU5QIB3_9BACT</name>
<reference evidence="3 4" key="1">
    <citation type="submission" date="2023-12" db="EMBL/GenBank/DDBJ databases">
        <title>Novel species of the genus Arcicella isolated from rivers.</title>
        <authorList>
            <person name="Lu H."/>
        </authorList>
    </citation>
    <scope>NUCLEOTIDE SEQUENCE [LARGE SCALE GENOMIC DNA]</scope>
    <source>
        <strain evidence="3 4">LMG 21963</strain>
    </source>
</reference>
<evidence type="ECO:0000313" key="4">
    <source>
        <dbReference type="Proteomes" id="UP001304671"/>
    </source>
</evidence>
<organism evidence="3 4">
    <name type="scientific">Arcicella aquatica</name>
    <dbReference type="NCBI Taxonomy" id="217141"/>
    <lineage>
        <taxon>Bacteria</taxon>
        <taxon>Pseudomonadati</taxon>
        <taxon>Bacteroidota</taxon>
        <taxon>Cytophagia</taxon>
        <taxon>Cytophagales</taxon>
        <taxon>Flectobacillaceae</taxon>
        <taxon>Arcicella</taxon>
    </lineage>
</organism>
<feature type="chain" id="PRO_5045490425" evidence="1">
    <location>
        <begin position="20"/>
        <end position="518"/>
    </location>
</feature>